<comment type="caution">
    <text evidence="8">Lacks conserved residue(s) required for the propagation of feature annotation.</text>
</comment>
<dbReference type="Gene3D" id="1.10.460.10">
    <property type="entry name" value="Topoisomerase I, domain 2"/>
    <property type="match status" value="1"/>
</dbReference>
<dbReference type="OrthoDB" id="9804262at2"/>
<feature type="region of interest" description="Disordered" evidence="9">
    <location>
        <begin position="757"/>
        <end position="855"/>
    </location>
</feature>
<evidence type="ECO:0000256" key="6">
    <source>
        <dbReference type="ARBA" id="ARBA00023125"/>
    </source>
</evidence>
<feature type="site" description="Interaction with DNA" evidence="8">
    <location>
        <position position="33"/>
    </location>
</feature>
<dbReference type="InterPro" id="IPR013826">
    <property type="entry name" value="Topo_IA_cen_sub3"/>
</dbReference>
<dbReference type="PRINTS" id="PR00417">
    <property type="entry name" value="PRTPISMRASEI"/>
</dbReference>
<dbReference type="InterPro" id="IPR028612">
    <property type="entry name" value="Topoisom_1_IA"/>
</dbReference>
<feature type="domain" description="Toprim" evidence="10">
    <location>
        <begin position="3"/>
        <end position="113"/>
    </location>
</feature>
<evidence type="ECO:0000256" key="1">
    <source>
        <dbReference type="ARBA" id="ARBA00000213"/>
    </source>
</evidence>
<feature type="site" description="Interaction with DNA" evidence="8">
    <location>
        <position position="143"/>
    </location>
</feature>
<dbReference type="InterPro" id="IPR023406">
    <property type="entry name" value="Topo_IA_AS"/>
</dbReference>
<feature type="region of interest" description="Disordered" evidence="9">
    <location>
        <begin position="251"/>
        <end position="273"/>
    </location>
</feature>
<dbReference type="Gene3D" id="1.10.290.10">
    <property type="entry name" value="Topoisomerase I, domain 4"/>
    <property type="match status" value="1"/>
</dbReference>
<dbReference type="PANTHER" id="PTHR42785">
    <property type="entry name" value="DNA TOPOISOMERASE, TYPE IA, CORE"/>
    <property type="match status" value="1"/>
</dbReference>
<evidence type="ECO:0000256" key="8">
    <source>
        <dbReference type="HAMAP-Rule" id="MF_00952"/>
    </source>
</evidence>
<dbReference type="CDD" id="cd00186">
    <property type="entry name" value="TOP1Ac"/>
    <property type="match status" value="1"/>
</dbReference>
<dbReference type="SMART" id="SM00436">
    <property type="entry name" value="TOP1Bc"/>
    <property type="match status" value="1"/>
</dbReference>
<proteinExistence type="inferred from homology"/>
<comment type="function">
    <text evidence="8">Releases the supercoiling and torsional tension of DNA, which is introduced during the DNA replication and transcription, by transiently cleaving and rejoining one strand of the DNA duplex. Introduces a single-strand break via transesterification at a target site in duplex DNA. The scissile phosphodiester is attacked by the catalytic tyrosine of the enzyme, resulting in the formation of a DNA-(5'-phosphotyrosyl)-enzyme intermediate and the expulsion of a 3'-OH DNA strand. The free DNA strand then undergoes passage around the unbroken strand, thus removing DNA supercoils. Finally, in the religation step, the DNA 3'-OH attacks the covalent intermediate to expel the active-site tyrosine and restore the DNA phosphodiester backbone.</text>
</comment>
<dbReference type="NCBIfam" id="NF006451">
    <property type="entry name" value="PRK08780.1"/>
    <property type="match status" value="1"/>
</dbReference>
<dbReference type="EC" id="5.6.2.1" evidence="8"/>
<evidence type="ECO:0000256" key="7">
    <source>
        <dbReference type="ARBA" id="ARBA00023235"/>
    </source>
</evidence>
<dbReference type="EMBL" id="FOUO01000008">
    <property type="protein sequence ID" value="SFM53205.1"/>
    <property type="molecule type" value="Genomic_DNA"/>
</dbReference>
<evidence type="ECO:0000259" key="11">
    <source>
        <dbReference type="PROSITE" id="PS52039"/>
    </source>
</evidence>
<keyword evidence="5 8" id="KW-0799">Topoisomerase</keyword>
<dbReference type="PROSITE" id="PS52039">
    <property type="entry name" value="TOPO_IA_2"/>
    <property type="match status" value="1"/>
</dbReference>
<accession>A0A1I4RLQ2</accession>
<feature type="site" description="Interaction with DNA" evidence="8">
    <location>
        <position position="144"/>
    </location>
</feature>
<dbReference type="Pfam" id="PF01131">
    <property type="entry name" value="Topoisom_bac"/>
    <property type="match status" value="1"/>
</dbReference>
<feature type="region of interest" description="Interaction with DNA" evidence="8">
    <location>
        <begin position="167"/>
        <end position="172"/>
    </location>
</feature>
<evidence type="ECO:0000313" key="13">
    <source>
        <dbReference type="Proteomes" id="UP000199556"/>
    </source>
</evidence>
<evidence type="ECO:0000256" key="9">
    <source>
        <dbReference type="SAM" id="MobiDB-lite"/>
    </source>
</evidence>
<keyword evidence="4" id="KW-0460">Magnesium</keyword>
<feature type="region of interest" description="Disordered" evidence="9">
    <location>
        <begin position="334"/>
        <end position="362"/>
    </location>
</feature>
<dbReference type="Gene3D" id="3.40.50.140">
    <property type="match status" value="1"/>
</dbReference>
<dbReference type="NCBIfam" id="TIGR01051">
    <property type="entry name" value="topA_bact"/>
    <property type="match status" value="1"/>
</dbReference>
<dbReference type="Pfam" id="PF13368">
    <property type="entry name" value="Toprim_C_rpt"/>
    <property type="match status" value="3"/>
</dbReference>
<dbReference type="CDD" id="cd03363">
    <property type="entry name" value="TOPRIM_TopoIA_TopoI"/>
    <property type="match status" value="1"/>
</dbReference>
<dbReference type="InterPro" id="IPR025589">
    <property type="entry name" value="Toprim_C_rpt"/>
</dbReference>
<dbReference type="GO" id="GO:0046872">
    <property type="term" value="F:metal ion binding"/>
    <property type="evidence" value="ECO:0007669"/>
    <property type="project" value="UniProtKB-KW"/>
</dbReference>
<dbReference type="GO" id="GO:0006265">
    <property type="term" value="P:DNA topological change"/>
    <property type="evidence" value="ECO:0007669"/>
    <property type="project" value="UniProtKB-UniRule"/>
</dbReference>
<dbReference type="PANTHER" id="PTHR42785:SF1">
    <property type="entry name" value="DNA TOPOISOMERASE"/>
    <property type="match status" value="1"/>
</dbReference>
<dbReference type="InterPro" id="IPR000380">
    <property type="entry name" value="Topo_IA"/>
</dbReference>
<feature type="compositionally biased region" description="Low complexity" evidence="9">
    <location>
        <begin position="801"/>
        <end position="855"/>
    </location>
</feature>
<evidence type="ECO:0000256" key="3">
    <source>
        <dbReference type="ARBA" id="ARBA00022723"/>
    </source>
</evidence>
<dbReference type="InterPro" id="IPR013497">
    <property type="entry name" value="Topo_IA_cen"/>
</dbReference>
<dbReference type="InterPro" id="IPR003602">
    <property type="entry name" value="Topo_IA_DNA-bd_dom"/>
</dbReference>
<dbReference type="AlphaFoldDB" id="A0A1I4RLQ2"/>
<keyword evidence="3" id="KW-0479">Metal-binding</keyword>
<feature type="compositionally biased region" description="Basic and acidic residues" evidence="9">
    <location>
        <begin position="779"/>
        <end position="790"/>
    </location>
</feature>
<dbReference type="PROSITE" id="PS00396">
    <property type="entry name" value="TOPO_IA_1"/>
    <property type="match status" value="1"/>
</dbReference>
<comment type="catalytic activity">
    <reaction evidence="1 8">
        <text>ATP-independent breakage of single-stranded DNA, followed by passage and rejoining.</text>
        <dbReference type="EC" id="5.6.2.1"/>
    </reaction>
</comment>
<sequence length="855" mass="95500">MSKHLVIVESPAKAKTIEKYLGKDFEVMASYGHVRDLLPKEGAVDPDHGFRMNYQVIERNEKHVERIARALKKADSLILATDPDREGEAISWHLYELLQERGLLEDKETQRVVFHEITQRAVKEAIEHPRGLSWELINAQQARRALDYLVGFNLSPLLWKKIKRGLSAGRVQSPALRMIVEREQEIERFVSREYWTLDALAAKDGEGFTARLQVLGGHKLDQFDIASEDDAEQARQTLTQAAGGRLRVAKVEKKQRRRNPAPPFTTSTLQQEASRKLGFSASRTMRVAQQLYEGIDLGTGPIGLISYMRTDSVTLANEAIQEIRGLIAQRYGQDKVPDSPRTYKTKSKNAQEAHEAIRPTSVQRLPEELKDHLSQDQRRLYELIWKRTVACQMIHATLDTVAAELEAGGPEHVFRATGSSVRDPGFMAVYREDQDDAKVESDERLLPELSEGEQVTLNEVQADQHFTEPPPRYSEASLVKALEEHGIGRPSTYAAIISTLLQREYAELVNRRFIPTDIGRIVNTFLTQHFTQYVDYDFTARLEDELDEISRGEKEWIPVMEGFWQRFSEQVKEKEATVTREEAVQARELGTDPKSGRPVTVRMGRYGPFVQIGTKDDEEKPRFAGLRPGQKMDAITLEEALALFKLPRELGETPEGEPLLVNIGRFGPYVKFGSRYASLGKEDDPYTIELPRALELVAERKRLDAERFIQSFDEEGIRVLKGRYGPYITDGNKNARVPKDREPKDLTLEECRELLAAAPEKKGRGRKGATAKKSAQSADKGDGKTADKGTGKTTGKKKAATGKSSTTTAKAKSGTGSRGTTAKGKTTASAKGKGGKTTAKSAAKSATGRSAGASR</sequence>
<dbReference type="InterPro" id="IPR006171">
    <property type="entry name" value="TOPRIM_dom"/>
</dbReference>
<dbReference type="SMART" id="SM00437">
    <property type="entry name" value="TOP1Ac"/>
    <property type="match status" value="1"/>
</dbReference>
<keyword evidence="7 8" id="KW-0413">Isomerase</keyword>
<dbReference type="PROSITE" id="PS50880">
    <property type="entry name" value="TOPRIM"/>
    <property type="match status" value="1"/>
</dbReference>
<dbReference type="InterPro" id="IPR013824">
    <property type="entry name" value="Topo_IA_cen_sub1"/>
</dbReference>
<comment type="similarity">
    <text evidence="2 8">Belongs to the type IA topoisomerase family.</text>
</comment>
<dbReference type="STRING" id="195064.SAMN05421721_10888"/>
<evidence type="ECO:0000256" key="5">
    <source>
        <dbReference type="ARBA" id="ARBA00023029"/>
    </source>
</evidence>
<feature type="site" description="Interaction with DNA" evidence="8">
    <location>
        <position position="147"/>
    </location>
</feature>
<dbReference type="Pfam" id="PF01751">
    <property type="entry name" value="Toprim"/>
    <property type="match status" value="1"/>
</dbReference>
<feature type="site" description="Interaction with DNA" evidence="8">
    <location>
        <position position="503"/>
    </location>
</feature>
<name>A0A1I4RLQ2_ECTMO</name>
<dbReference type="GO" id="GO:0003677">
    <property type="term" value="F:DNA binding"/>
    <property type="evidence" value="ECO:0007669"/>
    <property type="project" value="UniProtKB-KW"/>
</dbReference>
<dbReference type="InterPro" id="IPR013825">
    <property type="entry name" value="Topo_IA_cen_sub2"/>
</dbReference>
<organism evidence="12 13">
    <name type="scientific">Ectothiorhodospira mobilis</name>
    <dbReference type="NCBI Taxonomy" id="195064"/>
    <lineage>
        <taxon>Bacteria</taxon>
        <taxon>Pseudomonadati</taxon>
        <taxon>Pseudomonadota</taxon>
        <taxon>Gammaproteobacteria</taxon>
        <taxon>Chromatiales</taxon>
        <taxon>Ectothiorhodospiraceae</taxon>
        <taxon>Ectothiorhodospira</taxon>
    </lineage>
</organism>
<gene>
    <name evidence="8" type="primary">topA</name>
    <name evidence="12" type="ORF">SAMN05421721_10888</name>
</gene>
<dbReference type="InterPro" id="IPR034149">
    <property type="entry name" value="TOPRIM_TopoI"/>
</dbReference>
<dbReference type="GO" id="GO:0003917">
    <property type="term" value="F:DNA topoisomerase type I (single strand cut, ATP-independent) activity"/>
    <property type="evidence" value="ECO:0007669"/>
    <property type="project" value="UniProtKB-UniRule"/>
</dbReference>
<dbReference type="HAMAP" id="MF_00952">
    <property type="entry name" value="Topoisom_1_prok"/>
    <property type="match status" value="1"/>
</dbReference>
<keyword evidence="6 8" id="KW-0238">DNA-binding</keyword>
<dbReference type="Gene3D" id="2.70.20.10">
    <property type="entry name" value="Topoisomerase I, domain 3"/>
    <property type="match status" value="1"/>
</dbReference>
<feature type="site" description="Interaction with DNA" evidence="8">
    <location>
        <position position="309"/>
    </location>
</feature>
<feature type="domain" description="Topo IA-type catalytic" evidence="11">
    <location>
        <begin position="133"/>
        <end position="571"/>
    </location>
</feature>
<evidence type="ECO:0000256" key="2">
    <source>
        <dbReference type="ARBA" id="ARBA00009446"/>
    </source>
</evidence>
<protein>
    <recommendedName>
        <fullName evidence="8">DNA topoisomerase 1</fullName>
        <ecNumber evidence="8">5.6.2.1</ecNumber>
    </recommendedName>
    <alternativeName>
        <fullName evidence="8">DNA topoisomerase I</fullName>
    </alternativeName>
</protein>
<dbReference type="InterPro" id="IPR005733">
    <property type="entry name" value="TopoI_bac-type"/>
</dbReference>
<feature type="active site" description="O-(5'-phospho-DNA)-tyrosine intermediate" evidence="8">
    <location>
        <position position="307"/>
    </location>
</feature>
<evidence type="ECO:0000256" key="4">
    <source>
        <dbReference type="ARBA" id="ARBA00022842"/>
    </source>
</evidence>
<keyword evidence="13" id="KW-1185">Reference proteome</keyword>
<dbReference type="SMART" id="SM00493">
    <property type="entry name" value="TOPRIM"/>
    <property type="match status" value="1"/>
</dbReference>
<dbReference type="SUPFAM" id="SSF56712">
    <property type="entry name" value="Prokaryotic type I DNA topoisomerase"/>
    <property type="match status" value="1"/>
</dbReference>
<comment type="subunit">
    <text evidence="8">Monomer.</text>
</comment>
<feature type="site" description="Interaction with DNA" evidence="8">
    <location>
        <position position="159"/>
    </location>
</feature>
<dbReference type="InterPro" id="IPR023405">
    <property type="entry name" value="Topo_IA_core_domain"/>
</dbReference>
<reference evidence="12 13" key="1">
    <citation type="submission" date="2016-10" db="EMBL/GenBank/DDBJ databases">
        <authorList>
            <person name="de Groot N.N."/>
        </authorList>
    </citation>
    <scope>NUCLEOTIDE SEQUENCE [LARGE SCALE GENOMIC DNA]</scope>
    <source>
        <strain evidence="12 13">DSM 4180</strain>
    </source>
</reference>
<dbReference type="Proteomes" id="UP000199556">
    <property type="component" value="Unassembled WGS sequence"/>
</dbReference>
<dbReference type="RefSeq" id="WP_090485432.1">
    <property type="nucleotide sequence ID" value="NZ_FOUO01000008.1"/>
</dbReference>
<dbReference type="InterPro" id="IPR003601">
    <property type="entry name" value="Topo_IA_2"/>
</dbReference>
<evidence type="ECO:0000313" key="12">
    <source>
        <dbReference type="EMBL" id="SFM53205.1"/>
    </source>
</evidence>
<evidence type="ECO:0000259" key="10">
    <source>
        <dbReference type="PROSITE" id="PS50880"/>
    </source>
</evidence>